<evidence type="ECO:0000313" key="1">
    <source>
        <dbReference type="EMBL" id="SMD02314.1"/>
    </source>
</evidence>
<dbReference type="RefSeq" id="WP_084354106.1">
    <property type="nucleotide sequence ID" value="NZ_FWYD01000019.1"/>
</dbReference>
<name>A0A1W2DXU8_9RHOB</name>
<dbReference type="InterPro" id="IPR022243">
    <property type="entry name" value="DUF3768"/>
</dbReference>
<dbReference type="STRING" id="1387277.SAMN06295998_11951"/>
<gene>
    <name evidence="1" type="ORF">SAMN06295998_11951</name>
</gene>
<evidence type="ECO:0000313" key="2">
    <source>
        <dbReference type="Proteomes" id="UP000192330"/>
    </source>
</evidence>
<evidence type="ECO:0008006" key="3">
    <source>
        <dbReference type="Google" id="ProtNLM"/>
    </source>
</evidence>
<organism evidence="1 2">
    <name type="scientific">Primorskyibacter flagellatus</name>
    <dbReference type="NCBI Taxonomy" id="1387277"/>
    <lineage>
        <taxon>Bacteria</taxon>
        <taxon>Pseudomonadati</taxon>
        <taxon>Pseudomonadota</taxon>
        <taxon>Alphaproteobacteria</taxon>
        <taxon>Rhodobacterales</taxon>
        <taxon>Roseobacteraceae</taxon>
        <taxon>Primorskyibacter</taxon>
    </lineage>
</organism>
<dbReference type="OrthoDB" id="1495368at2"/>
<dbReference type="EMBL" id="FWYD01000019">
    <property type="protein sequence ID" value="SMD02314.1"/>
    <property type="molecule type" value="Genomic_DNA"/>
</dbReference>
<protein>
    <recommendedName>
        <fullName evidence="3">DUF3768 domain-containing protein</fullName>
    </recommendedName>
</protein>
<dbReference type="Pfam" id="PF12599">
    <property type="entry name" value="DUF3768"/>
    <property type="match status" value="1"/>
</dbReference>
<dbReference type="AlphaFoldDB" id="A0A1W2DXU8"/>
<dbReference type="Proteomes" id="UP000192330">
    <property type="component" value="Unassembled WGS sequence"/>
</dbReference>
<accession>A0A1W2DXU8</accession>
<reference evidence="1 2" key="1">
    <citation type="submission" date="2017-04" db="EMBL/GenBank/DDBJ databases">
        <authorList>
            <person name="Afonso C.L."/>
            <person name="Miller P.J."/>
            <person name="Scott M.A."/>
            <person name="Spackman E."/>
            <person name="Goraichik I."/>
            <person name="Dimitrov K.M."/>
            <person name="Suarez D.L."/>
            <person name="Swayne D.E."/>
        </authorList>
    </citation>
    <scope>NUCLEOTIDE SEQUENCE [LARGE SCALE GENOMIC DNA]</scope>
    <source>
        <strain evidence="1 2">CGMCC 1.12644</strain>
    </source>
</reference>
<sequence length="127" mass="14249">MTDAVELTEAEAEAQVIAKQNDQFRKTWGADFTIPGKIVVTQSVACLSAGAQVQIMRAVQAFDTFTEDNDPYGDHSFGAFEIECAGETVKLFWKIDLYDRAYKYGSEAPADTSETRRVLTILQRHEY</sequence>
<proteinExistence type="predicted"/>
<keyword evidence="2" id="KW-1185">Reference proteome</keyword>